<evidence type="ECO:0000259" key="6">
    <source>
        <dbReference type="PROSITE" id="PS50045"/>
    </source>
</evidence>
<gene>
    <name evidence="7" type="ORF">SAMN05216323_100117</name>
</gene>
<dbReference type="Gene3D" id="1.10.8.60">
    <property type="match status" value="1"/>
</dbReference>
<dbReference type="SUPFAM" id="SSF55781">
    <property type="entry name" value="GAF domain-like"/>
    <property type="match status" value="1"/>
</dbReference>
<keyword evidence="5" id="KW-0804">Transcription</keyword>
<evidence type="ECO:0000256" key="2">
    <source>
        <dbReference type="ARBA" id="ARBA00022840"/>
    </source>
</evidence>
<dbReference type="CDD" id="cd00009">
    <property type="entry name" value="AAA"/>
    <property type="match status" value="1"/>
</dbReference>
<name>A0A1G6GG87_9BACT</name>
<evidence type="ECO:0000256" key="1">
    <source>
        <dbReference type="ARBA" id="ARBA00022741"/>
    </source>
</evidence>
<dbReference type="InterPro" id="IPR025662">
    <property type="entry name" value="Sigma_54_int_dom_ATP-bd_1"/>
</dbReference>
<dbReference type="Proteomes" id="UP000199452">
    <property type="component" value="Unassembled WGS sequence"/>
</dbReference>
<dbReference type="GO" id="GO:0043565">
    <property type="term" value="F:sequence-specific DNA binding"/>
    <property type="evidence" value="ECO:0007669"/>
    <property type="project" value="InterPro"/>
</dbReference>
<keyword evidence="8" id="KW-1185">Reference proteome</keyword>
<dbReference type="InterPro" id="IPR009057">
    <property type="entry name" value="Homeodomain-like_sf"/>
</dbReference>
<dbReference type="Gene3D" id="3.40.50.300">
    <property type="entry name" value="P-loop containing nucleotide triphosphate hydrolases"/>
    <property type="match status" value="1"/>
</dbReference>
<dbReference type="Pfam" id="PF00158">
    <property type="entry name" value="Sigma54_activat"/>
    <property type="match status" value="1"/>
</dbReference>
<dbReference type="SUPFAM" id="SSF55785">
    <property type="entry name" value="PYP-like sensor domain (PAS domain)"/>
    <property type="match status" value="1"/>
</dbReference>
<dbReference type="FunFam" id="3.40.50.300:FF:000006">
    <property type="entry name" value="DNA-binding transcriptional regulator NtrC"/>
    <property type="match status" value="1"/>
</dbReference>
<sequence length="636" mass="69931">MAKRQEEIVKGSHERSKRLGVDINQVVSRKILSEAQLRERLKENHSLLEVAKPILKNLYDFLEDTGFIAVLTDGKGCILSLFGDKEVVKAAQSIKMSPGVYMDEASIGTNAMGTALSEDSPIQITAKEHFITAYHQWTCSAAPIHDTEGNILGVINLTGSSELVHPHTLGLVVAAVKSVENQLQSDTVEAELSETSLALSSIVDNLSYGLISCDINGHVQKINKIGVTMLGYPASALDTFDNITTLLPGWPSILDVLTSGDKILDEEIEFNTTSGKEKFVVNALPIRNPQDEGLTGVIITYREFKRVYSVISKFSGMKARYTFEEMIFNSDTMRRVVDYAKAIANSPSTVLILGESGTGKEVLAQAIHSASTRSKASFVAVNCGAIPSTLMESELFGYEDGAFTGARRGGKPGKFELANDGTIFLDEIGEMPIDMQVKLLRAIQEGKITRVGGEKEIPVDVRIIAATNRNLKNEVDEGRFRMDLYYRLSVIPITLPPLKDRKEDIPLLIKYFLNTKALKLKKSVPEVSNELYQKLLRHPWPGNIRELENFIEKLVNFDGNAEVADLAGTFSPRLSESTLGPQAPTAKPIRSLEQMEKEAIANALTALKGNISHIAKALGVSRNTLYLKMKKYELGE</sequence>
<protein>
    <submittedName>
        <fullName evidence="7">Transcriptional regulator of acetoin/glycerol metabolism</fullName>
    </submittedName>
</protein>
<dbReference type="Gene3D" id="1.10.10.60">
    <property type="entry name" value="Homeodomain-like"/>
    <property type="match status" value="1"/>
</dbReference>
<dbReference type="PRINTS" id="PR01590">
    <property type="entry name" value="HTHFIS"/>
</dbReference>
<dbReference type="SUPFAM" id="SSF46689">
    <property type="entry name" value="Homeodomain-like"/>
    <property type="match status" value="1"/>
</dbReference>
<dbReference type="Gene3D" id="3.30.450.40">
    <property type="match status" value="1"/>
</dbReference>
<dbReference type="SUPFAM" id="SSF52540">
    <property type="entry name" value="P-loop containing nucleoside triphosphate hydrolases"/>
    <property type="match status" value="1"/>
</dbReference>
<evidence type="ECO:0000256" key="4">
    <source>
        <dbReference type="ARBA" id="ARBA00023125"/>
    </source>
</evidence>
<feature type="domain" description="Sigma-54 factor interaction" evidence="6">
    <location>
        <begin position="326"/>
        <end position="556"/>
    </location>
</feature>
<evidence type="ECO:0000313" key="8">
    <source>
        <dbReference type="Proteomes" id="UP000199452"/>
    </source>
</evidence>
<dbReference type="InterPro" id="IPR035965">
    <property type="entry name" value="PAS-like_dom_sf"/>
</dbReference>
<keyword evidence="2" id="KW-0067">ATP-binding</keyword>
<evidence type="ECO:0000256" key="5">
    <source>
        <dbReference type="ARBA" id="ARBA00023163"/>
    </source>
</evidence>
<dbReference type="InterPro" id="IPR058031">
    <property type="entry name" value="AAA_lid_NorR"/>
</dbReference>
<dbReference type="STRING" id="1640674.SAMN05216323_100117"/>
<dbReference type="Pfam" id="PF02954">
    <property type="entry name" value="HTH_8"/>
    <property type="match status" value="1"/>
</dbReference>
<proteinExistence type="predicted"/>
<dbReference type="PROSITE" id="PS50045">
    <property type="entry name" value="SIGMA54_INTERACT_4"/>
    <property type="match status" value="1"/>
</dbReference>
<dbReference type="PROSITE" id="PS00675">
    <property type="entry name" value="SIGMA54_INTERACT_1"/>
    <property type="match status" value="1"/>
</dbReference>
<keyword evidence="4" id="KW-0238">DNA-binding</keyword>
<dbReference type="InterPro" id="IPR003593">
    <property type="entry name" value="AAA+_ATPase"/>
</dbReference>
<dbReference type="EMBL" id="FMYP01000001">
    <property type="protein sequence ID" value="SDB81042.1"/>
    <property type="molecule type" value="Genomic_DNA"/>
</dbReference>
<dbReference type="GO" id="GO:0006355">
    <property type="term" value="P:regulation of DNA-templated transcription"/>
    <property type="evidence" value="ECO:0007669"/>
    <property type="project" value="InterPro"/>
</dbReference>
<evidence type="ECO:0000313" key="7">
    <source>
        <dbReference type="EMBL" id="SDB81042.1"/>
    </source>
</evidence>
<reference evidence="7 8" key="1">
    <citation type="submission" date="2016-09" db="EMBL/GenBank/DDBJ databases">
        <authorList>
            <person name="Capua I."/>
            <person name="De Benedictis P."/>
            <person name="Joannis T."/>
            <person name="Lombin L.H."/>
            <person name="Cattoli G."/>
        </authorList>
    </citation>
    <scope>NUCLEOTIDE SEQUENCE [LARGE SCALE GENOMIC DNA]</scope>
    <source>
        <strain evidence="7 8">A7P-90m</strain>
    </source>
</reference>
<dbReference type="InterPro" id="IPR027417">
    <property type="entry name" value="P-loop_NTPase"/>
</dbReference>
<dbReference type="InterPro" id="IPR025944">
    <property type="entry name" value="Sigma_54_int_dom_CS"/>
</dbReference>
<dbReference type="GO" id="GO:0005524">
    <property type="term" value="F:ATP binding"/>
    <property type="evidence" value="ECO:0007669"/>
    <property type="project" value="UniProtKB-KW"/>
</dbReference>
<dbReference type="InterPro" id="IPR002078">
    <property type="entry name" value="Sigma_54_int"/>
</dbReference>
<dbReference type="PANTHER" id="PTHR32071">
    <property type="entry name" value="TRANSCRIPTIONAL REGULATORY PROTEIN"/>
    <property type="match status" value="1"/>
</dbReference>
<dbReference type="InterPro" id="IPR003018">
    <property type="entry name" value="GAF"/>
</dbReference>
<dbReference type="PANTHER" id="PTHR32071:SF57">
    <property type="entry name" value="C4-DICARBOXYLATE TRANSPORT TRANSCRIPTIONAL REGULATORY PROTEIN DCTD"/>
    <property type="match status" value="1"/>
</dbReference>
<dbReference type="Pfam" id="PF01590">
    <property type="entry name" value="GAF"/>
    <property type="match status" value="1"/>
</dbReference>
<evidence type="ECO:0000256" key="3">
    <source>
        <dbReference type="ARBA" id="ARBA00023015"/>
    </source>
</evidence>
<dbReference type="Pfam" id="PF25601">
    <property type="entry name" value="AAA_lid_14"/>
    <property type="match status" value="1"/>
</dbReference>
<organism evidence="7 8">
    <name type="scientific">Williamwhitmania taraxaci</name>
    <dbReference type="NCBI Taxonomy" id="1640674"/>
    <lineage>
        <taxon>Bacteria</taxon>
        <taxon>Pseudomonadati</taxon>
        <taxon>Bacteroidota</taxon>
        <taxon>Bacteroidia</taxon>
        <taxon>Bacteroidales</taxon>
        <taxon>Williamwhitmaniaceae</taxon>
        <taxon>Williamwhitmania</taxon>
    </lineage>
</organism>
<accession>A0A1G6GG87</accession>
<dbReference type="InterPro" id="IPR002197">
    <property type="entry name" value="HTH_Fis"/>
</dbReference>
<dbReference type="PROSITE" id="PS00688">
    <property type="entry name" value="SIGMA54_INTERACT_3"/>
    <property type="match status" value="1"/>
</dbReference>
<keyword evidence="3" id="KW-0805">Transcription regulation</keyword>
<dbReference type="Gene3D" id="3.30.450.20">
    <property type="entry name" value="PAS domain"/>
    <property type="match status" value="1"/>
</dbReference>
<keyword evidence="1" id="KW-0547">Nucleotide-binding</keyword>
<dbReference type="InterPro" id="IPR029016">
    <property type="entry name" value="GAF-like_dom_sf"/>
</dbReference>
<dbReference type="SMART" id="SM00382">
    <property type="entry name" value="AAA"/>
    <property type="match status" value="1"/>
</dbReference>
<dbReference type="AlphaFoldDB" id="A0A1G6GG87"/>